<dbReference type="KEGG" id="acom:CEW83_07090"/>
<evidence type="ECO:0000313" key="3">
    <source>
        <dbReference type="Proteomes" id="UP000244930"/>
    </source>
</evidence>
<dbReference type="EMBL" id="CP022187">
    <property type="protein sequence ID" value="AWI77551.1"/>
    <property type="molecule type" value="Genomic_DNA"/>
</dbReference>
<proteinExistence type="predicted"/>
<evidence type="ECO:0000256" key="1">
    <source>
        <dbReference type="SAM" id="SignalP"/>
    </source>
</evidence>
<protein>
    <recommendedName>
        <fullName evidence="4">DUF1850 domain-containing protein</fullName>
    </recommendedName>
</protein>
<reference evidence="2 3" key="1">
    <citation type="submission" date="2017-06" db="EMBL/GenBank/DDBJ databases">
        <title>Azoarcus.</title>
        <authorList>
            <person name="Woo J.-H."/>
            <person name="Kim H.-S."/>
        </authorList>
    </citation>
    <scope>NUCLEOTIDE SEQUENCE [LARGE SCALE GENOMIC DNA]</scope>
    <source>
        <strain evidence="2 3">TSPY31</strain>
    </source>
</reference>
<dbReference type="InterPro" id="IPR015001">
    <property type="entry name" value="DUF1850"/>
</dbReference>
<gene>
    <name evidence="2" type="ORF">CEW83_07090</name>
</gene>
<name>A0A2U8GVF1_9RHOO</name>
<dbReference type="AlphaFoldDB" id="A0A2U8GVF1"/>
<sequence>MGVCLATAVAAVTLAANSFTLGWTHSIEKILWEEDWRVENTVLVLESVRVRGYGAGMEPAPEAVLHDGVWEWHPRTTHERLRLTRSGFTADYQWCAEGTACVPMSAVLPSDGGVTELRACDAWPAGRP</sequence>
<dbReference type="RefSeq" id="WP_108951249.1">
    <property type="nucleotide sequence ID" value="NZ_CP022187.1"/>
</dbReference>
<feature type="signal peptide" evidence="1">
    <location>
        <begin position="1"/>
        <end position="15"/>
    </location>
</feature>
<evidence type="ECO:0008006" key="4">
    <source>
        <dbReference type="Google" id="ProtNLM"/>
    </source>
</evidence>
<evidence type="ECO:0000313" key="2">
    <source>
        <dbReference type="EMBL" id="AWI77551.1"/>
    </source>
</evidence>
<keyword evidence="1" id="KW-0732">Signal</keyword>
<accession>A0A2U8GVF1</accession>
<dbReference type="Pfam" id="PF08905">
    <property type="entry name" value="DUF1850"/>
    <property type="match status" value="1"/>
</dbReference>
<dbReference type="Proteomes" id="UP000244930">
    <property type="component" value="Chromosome"/>
</dbReference>
<keyword evidence="3" id="KW-1185">Reference proteome</keyword>
<organism evidence="2 3">
    <name type="scientific">Parazoarcus communis</name>
    <dbReference type="NCBI Taxonomy" id="41977"/>
    <lineage>
        <taxon>Bacteria</taxon>
        <taxon>Pseudomonadati</taxon>
        <taxon>Pseudomonadota</taxon>
        <taxon>Betaproteobacteria</taxon>
        <taxon>Rhodocyclales</taxon>
        <taxon>Zoogloeaceae</taxon>
        <taxon>Parazoarcus</taxon>
    </lineage>
</organism>
<feature type="chain" id="PRO_5016058457" description="DUF1850 domain-containing protein" evidence="1">
    <location>
        <begin position="16"/>
        <end position="128"/>
    </location>
</feature>